<evidence type="ECO:0000256" key="5">
    <source>
        <dbReference type="ARBA" id="ARBA00023125"/>
    </source>
</evidence>
<dbReference type="Gene3D" id="3.40.50.300">
    <property type="entry name" value="P-loop containing nucleotide triphosphate hydrolases"/>
    <property type="match status" value="1"/>
</dbReference>
<keyword evidence="5 6" id="KW-0238">DNA-binding</keyword>
<dbReference type="InterPro" id="IPR000432">
    <property type="entry name" value="DNA_mismatch_repair_MutS_C"/>
</dbReference>
<keyword evidence="6 7" id="KW-0234">DNA repair</keyword>
<evidence type="ECO:0000256" key="8">
    <source>
        <dbReference type="SAM" id="MobiDB-lite"/>
    </source>
</evidence>
<dbReference type="GeneID" id="113207724"/>
<evidence type="ECO:0000256" key="7">
    <source>
        <dbReference type="RuleBase" id="RU003756"/>
    </source>
</evidence>
<evidence type="ECO:0000313" key="11">
    <source>
        <dbReference type="RefSeq" id="XP_026280181.1"/>
    </source>
</evidence>
<dbReference type="InterPro" id="IPR036187">
    <property type="entry name" value="DNA_mismatch_repair_MutS_sf"/>
</dbReference>
<dbReference type="NCBIfam" id="NF003810">
    <property type="entry name" value="PRK05399.1"/>
    <property type="match status" value="1"/>
</dbReference>
<dbReference type="Pfam" id="PF05192">
    <property type="entry name" value="MutS_III"/>
    <property type="match status" value="1"/>
</dbReference>
<keyword evidence="3 6" id="KW-0227">DNA damage</keyword>
<dbReference type="InterPro" id="IPR036678">
    <property type="entry name" value="MutS_con_dom_sf"/>
</dbReference>
<dbReference type="Pfam" id="PF05190">
    <property type="entry name" value="MutS_IV"/>
    <property type="match status" value="1"/>
</dbReference>
<dbReference type="SUPFAM" id="SSF52540">
    <property type="entry name" value="P-loop containing nucleoside triphosphate hydrolases"/>
    <property type="match status" value="1"/>
</dbReference>
<dbReference type="GO" id="GO:0140664">
    <property type="term" value="F:ATP-dependent DNA damage sensor activity"/>
    <property type="evidence" value="ECO:0007669"/>
    <property type="project" value="InterPro"/>
</dbReference>
<evidence type="ECO:0000313" key="10">
    <source>
        <dbReference type="Proteomes" id="UP000504606"/>
    </source>
</evidence>
<evidence type="ECO:0000259" key="9">
    <source>
        <dbReference type="PROSITE" id="PS50812"/>
    </source>
</evidence>
<name>A0A6J1SNQ4_FRAOC</name>
<feature type="compositionally biased region" description="Polar residues" evidence="8">
    <location>
        <begin position="305"/>
        <end position="317"/>
    </location>
</feature>
<dbReference type="Proteomes" id="UP000504606">
    <property type="component" value="Unplaced"/>
</dbReference>
<evidence type="ECO:0000256" key="1">
    <source>
        <dbReference type="ARBA" id="ARBA00006271"/>
    </source>
</evidence>
<dbReference type="RefSeq" id="XP_026280181.1">
    <property type="nucleotide sequence ID" value="XM_026424396.1"/>
</dbReference>
<dbReference type="Pfam" id="PF00855">
    <property type="entry name" value="PWWP"/>
    <property type="match status" value="1"/>
</dbReference>
<evidence type="ECO:0000256" key="2">
    <source>
        <dbReference type="ARBA" id="ARBA00022741"/>
    </source>
</evidence>
<organism evidence="10 11">
    <name type="scientific">Frankliniella occidentalis</name>
    <name type="common">Western flower thrips</name>
    <name type="synonym">Euthrips occidentalis</name>
    <dbReference type="NCBI Taxonomy" id="133901"/>
    <lineage>
        <taxon>Eukaryota</taxon>
        <taxon>Metazoa</taxon>
        <taxon>Ecdysozoa</taxon>
        <taxon>Arthropoda</taxon>
        <taxon>Hexapoda</taxon>
        <taxon>Insecta</taxon>
        <taxon>Pterygota</taxon>
        <taxon>Neoptera</taxon>
        <taxon>Paraneoptera</taxon>
        <taxon>Thysanoptera</taxon>
        <taxon>Terebrantia</taxon>
        <taxon>Thripoidea</taxon>
        <taxon>Thripidae</taxon>
        <taxon>Frankliniella</taxon>
    </lineage>
</organism>
<evidence type="ECO:0000256" key="3">
    <source>
        <dbReference type="ARBA" id="ARBA00022763"/>
    </source>
</evidence>
<feature type="compositionally biased region" description="Acidic residues" evidence="8">
    <location>
        <begin position="211"/>
        <end position="239"/>
    </location>
</feature>
<dbReference type="GO" id="GO:0032301">
    <property type="term" value="C:MutSalpha complex"/>
    <property type="evidence" value="ECO:0007669"/>
    <property type="project" value="TreeGrafter"/>
</dbReference>
<proteinExistence type="inferred from homology"/>
<dbReference type="InterPro" id="IPR045076">
    <property type="entry name" value="MutS"/>
</dbReference>
<dbReference type="SUPFAM" id="SSF63748">
    <property type="entry name" value="Tudor/PWWP/MBT"/>
    <property type="match status" value="1"/>
</dbReference>
<keyword evidence="10" id="KW-1185">Reference proteome</keyword>
<dbReference type="Gene3D" id="1.10.1420.10">
    <property type="match status" value="2"/>
</dbReference>
<dbReference type="InterPro" id="IPR007860">
    <property type="entry name" value="DNA_mmatch_repair_MutS_con_dom"/>
</dbReference>
<feature type="region of interest" description="Disordered" evidence="8">
    <location>
        <begin position="161"/>
        <end position="317"/>
    </location>
</feature>
<dbReference type="Gene3D" id="3.30.420.110">
    <property type="entry name" value="MutS, connector domain"/>
    <property type="match status" value="1"/>
</dbReference>
<dbReference type="SMART" id="SM00293">
    <property type="entry name" value="PWWP"/>
    <property type="match status" value="1"/>
</dbReference>
<dbReference type="InterPro" id="IPR007696">
    <property type="entry name" value="DNA_mismatch_repair_MutS_core"/>
</dbReference>
<comment type="function">
    <text evidence="6 7">Component of the post-replicative DNA mismatch repair system (MMR).</text>
</comment>
<dbReference type="OrthoDB" id="121051at2759"/>
<comment type="similarity">
    <text evidence="1 6 7">Belongs to the DNA mismatch repair MutS family.</text>
</comment>
<dbReference type="CTD" id="2956"/>
<evidence type="ECO:0000256" key="4">
    <source>
        <dbReference type="ARBA" id="ARBA00022840"/>
    </source>
</evidence>
<dbReference type="Pfam" id="PF05188">
    <property type="entry name" value="MutS_II"/>
    <property type="match status" value="1"/>
</dbReference>
<dbReference type="PANTHER" id="PTHR11361">
    <property type="entry name" value="DNA MISMATCH REPAIR PROTEIN MUTS FAMILY MEMBER"/>
    <property type="match status" value="1"/>
</dbReference>
<sequence length="1290" mass="143288">MSAQKNTLFNYFGKSPAGKASPSGSPAPGTPKTSKVTDSPSATPKRALSSAARSGAQDSPKSSKSEFQLKDIVWAKLDSYPWWPSLVCNDPDSDKFLRGASIHVQFFDDPPTRSWVKLKMVEKYGGSSGKPLPTSQVKEWQKACEEADKALKMSDTEKEELIVNFSEMDEDKENASDHDTSMNTTDEGSKKGGAFQLDSEDSEDEFKPKDEDMESASDDDGSEEDNPSEEETSGADEPETPSPDKSKKRKRPAKASHTGNAAKKPNGVMGPPRTPTVKTAVKNQLASFSASKNSPARPANIESADGSNDSTGEGANGSWTHLKLDFLKPEKIRDANKHRPDHPDYNPRTLFVPEDFKRNQTPAMRQWWEMKSQHYDCVLFFKVGKFYELYHMDAVIGCNEVELTYMKGDFAHSGFPEKAYGRFSASLIDKGYKVARVEQTETPDMMNERCKTILKPTKFDKVVKREICAVTSRGTRVFGVQDGEPMDMGSTNYLLAICEEEVDSKVSYGVCFIDTSIGTFHMGQFTDDRHCSRLLMLLAHHPPVHVLYERGGLSDRTLQLLNSQLTAVVKEVLSPESEFWSASKTLSKLAEGDYFSEEGKPHEWPESLKVFISDVDSLGLSPAEEYQLAVKSLGAITWYLQTCHLEQQLLSMRRFEQYIPIDAVDGAKLPGLSGRHMILDGVTLKNLDVLQNKAGTHEGTLLNSLDQCCTPFGKRLLHQWICAPLTTVSNIVSRQEAISELLQNSHVMEETRGMLAELPDLERLLSKIHTQGNSVRSKTHPDSRAIFYEDQIYSKKKIMDFIATLNGFKKAYKIGSLFESAKDNMNSDLLKQVTCTKAGYPNGTFPDLEEPLEFFEKAFDHEEAQKEGRIIPSTGVDPDYDSAVSEYDQIKKELDAYLKSQCSHFSCKVVYFGTDKNRFQLEVPEHAAKKAGNTYELKSQKKGFKRFWTPETKDLLARMTQAEEAKTSVLKDLNRRIFAQFSSKFEVWDGAVQSLAVLDVLMSLAEYARKEEGEICIPVITEPSKCDKPFIRLKEGRHPCLSGETLDSYVPNDTVIGTDGIASVILVTGPNMGGKSTLMRQAGLLLIMAHMGCHIPAQECEFSPIDRIFTRLGANDDIMAGESTFFVELSETSAILHHSTKHSLILVDELGRGTSTYDGTAIAAAVVRELASLNARTLFSTHYHTLVDEFKNSEQVTLGHMACMVEDDNDEGGEETVTFLYKFSGGACPKSYGFNAARLAGVPSHITRAGRSKAAQLERESERRRVFRALCGFAGKPIPNAELQSLLAAV</sequence>
<reference evidence="11" key="1">
    <citation type="submission" date="2025-08" db="UniProtKB">
        <authorList>
            <consortium name="RefSeq"/>
        </authorList>
    </citation>
    <scope>IDENTIFICATION</scope>
    <source>
        <tissue evidence="11">Whole organism</tissue>
    </source>
</reference>
<dbReference type="FunFam" id="1.10.1420.10:FF:000005">
    <property type="entry name" value="DNA mismatch repair protein"/>
    <property type="match status" value="1"/>
</dbReference>
<dbReference type="FunFam" id="3.40.1170.10:FF:000002">
    <property type="entry name" value="DNA mismatch repair protein"/>
    <property type="match status" value="1"/>
</dbReference>
<dbReference type="PIRSF" id="PIRSF037677">
    <property type="entry name" value="DNA_mis_repair_Msh6"/>
    <property type="match status" value="1"/>
</dbReference>
<dbReference type="PROSITE" id="PS00486">
    <property type="entry name" value="DNA_MISMATCH_REPAIR_2"/>
    <property type="match status" value="1"/>
</dbReference>
<feature type="compositionally biased region" description="Polar residues" evidence="8">
    <location>
        <begin position="281"/>
        <end position="294"/>
    </location>
</feature>
<dbReference type="SUPFAM" id="SSF53150">
    <property type="entry name" value="DNA repair protein MutS, domain II"/>
    <property type="match status" value="1"/>
</dbReference>
<gene>
    <name evidence="11" type="primary">LOC113207724</name>
</gene>
<keyword evidence="2 6" id="KW-0547">Nucleotide-binding</keyword>
<dbReference type="Gene3D" id="2.30.30.140">
    <property type="match status" value="1"/>
</dbReference>
<accession>A0A6J1SNQ4</accession>
<dbReference type="GO" id="GO:0030983">
    <property type="term" value="F:mismatched DNA binding"/>
    <property type="evidence" value="ECO:0007669"/>
    <property type="project" value="UniProtKB-UniRule"/>
</dbReference>
<dbReference type="SMART" id="SM00534">
    <property type="entry name" value="MUTSac"/>
    <property type="match status" value="1"/>
</dbReference>
<protein>
    <recommendedName>
        <fullName evidence="6">DNA mismatch repair protein</fullName>
    </recommendedName>
</protein>
<evidence type="ECO:0000256" key="6">
    <source>
        <dbReference type="PIRNR" id="PIRNR037677"/>
    </source>
</evidence>
<dbReference type="CDD" id="cd05837">
    <property type="entry name" value="PWWP_MSH6"/>
    <property type="match status" value="1"/>
</dbReference>
<dbReference type="Gene3D" id="3.40.1170.10">
    <property type="entry name" value="DNA repair protein MutS, domain I"/>
    <property type="match status" value="1"/>
</dbReference>
<dbReference type="InterPro" id="IPR016151">
    <property type="entry name" value="DNA_mismatch_repair_MutS_N"/>
</dbReference>
<dbReference type="InterPro" id="IPR027417">
    <property type="entry name" value="P-loop_NTPase"/>
</dbReference>
<dbReference type="Pfam" id="PF01624">
    <property type="entry name" value="MutS_I"/>
    <property type="match status" value="1"/>
</dbReference>
<dbReference type="InterPro" id="IPR007861">
    <property type="entry name" value="DNA_mismatch_repair_MutS_clamp"/>
</dbReference>
<dbReference type="PANTHER" id="PTHR11361:SF148">
    <property type="entry name" value="DNA MISMATCH REPAIR PROTEIN MSH6"/>
    <property type="match status" value="1"/>
</dbReference>
<dbReference type="SUPFAM" id="SSF48334">
    <property type="entry name" value="DNA repair protein MutS, domain III"/>
    <property type="match status" value="1"/>
</dbReference>
<dbReference type="SUPFAM" id="SSF55271">
    <property type="entry name" value="DNA repair protein MutS, domain I"/>
    <property type="match status" value="1"/>
</dbReference>
<keyword evidence="4 6" id="KW-0067">ATP-binding</keyword>
<feature type="region of interest" description="Disordered" evidence="8">
    <location>
        <begin position="1"/>
        <end position="65"/>
    </location>
</feature>
<dbReference type="SMART" id="SM00533">
    <property type="entry name" value="MUTSd"/>
    <property type="match status" value="1"/>
</dbReference>
<dbReference type="GO" id="GO:0006298">
    <property type="term" value="P:mismatch repair"/>
    <property type="evidence" value="ECO:0007669"/>
    <property type="project" value="InterPro"/>
</dbReference>
<feature type="domain" description="PWWP" evidence="9">
    <location>
        <begin position="69"/>
        <end position="116"/>
    </location>
</feature>
<dbReference type="InterPro" id="IPR017261">
    <property type="entry name" value="DNA_mismatch_repair_MutS/MSH"/>
</dbReference>
<dbReference type="PROSITE" id="PS50812">
    <property type="entry name" value="PWWP"/>
    <property type="match status" value="1"/>
</dbReference>
<dbReference type="GO" id="GO:0005524">
    <property type="term" value="F:ATP binding"/>
    <property type="evidence" value="ECO:0007669"/>
    <property type="project" value="UniProtKB-UniRule"/>
</dbReference>
<dbReference type="Pfam" id="PF00488">
    <property type="entry name" value="MutS_V"/>
    <property type="match status" value="1"/>
</dbReference>
<dbReference type="KEGG" id="foc:113207724"/>
<dbReference type="InterPro" id="IPR000313">
    <property type="entry name" value="PWWP_dom"/>
</dbReference>
<dbReference type="InterPro" id="IPR007695">
    <property type="entry name" value="DNA_mismatch_repair_MutS-lik_N"/>
</dbReference>
<feature type="compositionally biased region" description="Low complexity" evidence="8">
    <location>
        <begin position="13"/>
        <end position="34"/>
    </location>
</feature>